<protein>
    <submittedName>
        <fullName evidence="3">Uncharacterized protein</fullName>
    </submittedName>
</protein>
<name>A0A0G1UVT6_9BACT</name>
<evidence type="ECO:0000256" key="2">
    <source>
        <dbReference type="SAM" id="Phobius"/>
    </source>
</evidence>
<gene>
    <name evidence="3" type="ORF">UY32_C0033G0004</name>
</gene>
<dbReference type="EMBL" id="LCPO01000033">
    <property type="protein sequence ID" value="KKU98156.1"/>
    <property type="molecule type" value="Genomic_DNA"/>
</dbReference>
<evidence type="ECO:0000313" key="4">
    <source>
        <dbReference type="Proteomes" id="UP000034600"/>
    </source>
</evidence>
<feature type="non-terminal residue" evidence="3">
    <location>
        <position position="305"/>
    </location>
</feature>
<accession>A0A0G1UVT6</accession>
<reference evidence="3 4" key="1">
    <citation type="journal article" date="2015" name="Nature">
        <title>rRNA introns, odd ribosomes, and small enigmatic genomes across a large radiation of phyla.</title>
        <authorList>
            <person name="Brown C.T."/>
            <person name="Hug L.A."/>
            <person name="Thomas B.C."/>
            <person name="Sharon I."/>
            <person name="Castelle C.J."/>
            <person name="Singh A."/>
            <person name="Wilkins M.J."/>
            <person name="Williams K.H."/>
            <person name="Banfield J.F."/>
        </authorList>
    </citation>
    <scope>NUCLEOTIDE SEQUENCE [LARGE SCALE GENOMIC DNA]</scope>
</reference>
<evidence type="ECO:0000313" key="3">
    <source>
        <dbReference type="EMBL" id="KKU98156.1"/>
    </source>
</evidence>
<feature type="region of interest" description="Disordered" evidence="1">
    <location>
        <begin position="251"/>
        <end position="279"/>
    </location>
</feature>
<keyword evidence="2" id="KW-0472">Membrane</keyword>
<sequence>MAAHSPLEFCLQINRWTCRRETNYKLSGDVHNSGKLPGEPRQRRAIMLTMKSLVHAGALLALVVVILFGIGCGGGSGPTPIIPDPDPQVNIEYRLYVIESWDGGVATNSLECRQGALTPFEVRYDFRTPSMAGNWSPVAQESILDITIEGAPSGYKMPDIGLTGGQYRIRTGTCRLEFFPPVGGQAGTTHLVLKVRESGAQVRVAITILPKSGDSNPPPPPPPTCRDLHPTKEAINGYWWDCVDGVWSDTGVPVNPPPPPPDKDLFPSNGNPAGYYSGQGQQSLTLELQPVPSGVGWINWEITQG</sequence>
<dbReference type="Proteomes" id="UP000034600">
    <property type="component" value="Unassembled WGS sequence"/>
</dbReference>
<keyword evidence="2" id="KW-1133">Transmembrane helix</keyword>
<dbReference type="AlphaFoldDB" id="A0A0G1UVT6"/>
<comment type="caution">
    <text evidence="3">The sequence shown here is derived from an EMBL/GenBank/DDBJ whole genome shotgun (WGS) entry which is preliminary data.</text>
</comment>
<feature type="transmembrane region" description="Helical" evidence="2">
    <location>
        <begin position="53"/>
        <end position="71"/>
    </location>
</feature>
<evidence type="ECO:0000256" key="1">
    <source>
        <dbReference type="SAM" id="MobiDB-lite"/>
    </source>
</evidence>
<organism evidence="3 4">
    <name type="scientific">Candidatus Jorgensenbacteria bacterium GW2011_GWC1_48_8</name>
    <dbReference type="NCBI Taxonomy" id="1618666"/>
    <lineage>
        <taxon>Bacteria</taxon>
        <taxon>Candidatus Joergenseniibacteriota</taxon>
    </lineage>
</organism>
<keyword evidence="2" id="KW-0812">Transmembrane</keyword>
<proteinExistence type="predicted"/>